<accession>A0A6A6HRW7</accession>
<protein>
    <submittedName>
        <fullName evidence="2">Uncharacterized protein</fullName>
    </submittedName>
</protein>
<gene>
    <name evidence="2" type="ORF">BU26DRAFT_556394</name>
</gene>
<proteinExistence type="predicted"/>
<evidence type="ECO:0000313" key="3">
    <source>
        <dbReference type="Proteomes" id="UP000800094"/>
    </source>
</evidence>
<organism evidence="2 3">
    <name type="scientific">Trematosphaeria pertusa</name>
    <dbReference type="NCBI Taxonomy" id="390896"/>
    <lineage>
        <taxon>Eukaryota</taxon>
        <taxon>Fungi</taxon>
        <taxon>Dikarya</taxon>
        <taxon>Ascomycota</taxon>
        <taxon>Pezizomycotina</taxon>
        <taxon>Dothideomycetes</taxon>
        <taxon>Pleosporomycetidae</taxon>
        <taxon>Pleosporales</taxon>
        <taxon>Massarineae</taxon>
        <taxon>Trematosphaeriaceae</taxon>
        <taxon>Trematosphaeria</taxon>
    </lineage>
</organism>
<name>A0A6A6HRW7_9PLEO</name>
<reference evidence="2" key="1">
    <citation type="journal article" date="2020" name="Stud. Mycol.">
        <title>101 Dothideomycetes genomes: a test case for predicting lifestyles and emergence of pathogens.</title>
        <authorList>
            <person name="Haridas S."/>
            <person name="Albert R."/>
            <person name="Binder M."/>
            <person name="Bloem J."/>
            <person name="Labutti K."/>
            <person name="Salamov A."/>
            <person name="Andreopoulos B."/>
            <person name="Baker S."/>
            <person name="Barry K."/>
            <person name="Bills G."/>
            <person name="Bluhm B."/>
            <person name="Cannon C."/>
            <person name="Castanera R."/>
            <person name="Culley D."/>
            <person name="Daum C."/>
            <person name="Ezra D."/>
            <person name="Gonzalez J."/>
            <person name="Henrissat B."/>
            <person name="Kuo A."/>
            <person name="Liang C."/>
            <person name="Lipzen A."/>
            <person name="Lutzoni F."/>
            <person name="Magnuson J."/>
            <person name="Mondo S."/>
            <person name="Nolan M."/>
            <person name="Ohm R."/>
            <person name="Pangilinan J."/>
            <person name="Park H.-J."/>
            <person name="Ramirez L."/>
            <person name="Alfaro M."/>
            <person name="Sun H."/>
            <person name="Tritt A."/>
            <person name="Yoshinaga Y."/>
            <person name="Zwiers L.-H."/>
            <person name="Turgeon B."/>
            <person name="Goodwin S."/>
            <person name="Spatafora J."/>
            <person name="Crous P."/>
            <person name="Grigoriev I."/>
        </authorList>
    </citation>
    <scope>NUCLEOTIDE SEQUENCE</scope>
    <source>
        <strain evidence="2">CBS 122368</strain>
    </source>
</reference>
<dbReference type="AlphaFoldDB" id="A0A6A6HRW7"/>
<keyword evidence="3" id="KW-1185">Reference proteome</keyword>
<dbReference type="RefSeq" id="XP_033675908.1">
    <property type="nucleotide sequence ID" value="XM_033832380.1"/>
</dbReference>
<feature type="region of interest" description="Disordered" evidence="1">
    <location>
        <begin position="148"/>
        <end position="179"/>
    </location>
</feature>
<evidence type="ECO:0000256" key="1">
    <source>
        <dbReference type="SAM" id="MobiDB-lite"/>
    </source>
</evidence>
<feature type="region of interest" description="Disordered" evidence="1">
    <location>
        <begin position="106"/>
        <end position="136"/>
    </location>
</feature>
<dbReference type="GeneID" id="54585710"/>
<sequence>MPDKSAAPDAQPLFGVLANVVETHGKHLLPRPSTPVHSANAQFDAVFYEALCHRLRWLQEVFPLRERIYAAHAANSRPGHTPPTLRAQHQSAAHNTIRDFIQHMSPPTPGTPVASPTRVMSPPRTPTPCSTVLATPPGVAAPLRALPRRSETRPSYIAKKRKLESEDRTVGPVPKQRHSQHIGKAIEAKEALGYL</sequence>
<evidence type="ECO:0000313" key="2">
    <source>
        <dbReference type="EMBL" id="KAF2240904.1"/>
    </source>
</evidence>
<dbReference type="EMBL" id="ML987214">
    <property type="protein sequence ID" value="KAF2240904.1"/>
    <property type="molecule type" value="Genomic_DNA"/>
</dbReference>
<dbReference type="Proteomes" id="UP000800094">
    <property type="component" value="Unassembled WGS sequence"/>
</dbReference>